<name>A0A8B3S2L9_9EURY</name>
<comment type="caution">
    <text evidence="2">The sequence shown here is derived from an EMBL/GenBank/DDBJ whole genome shotgun (WGS) entry which is preliminary data.</text>
</comment>
<dbReference type="Proteomes" id="UP000291831">
    <property type="component" value="Unassembled WGS sequence"/>
</dbReference>
<proteinExistence type="predicted"/>
<reference evidence="3" key="1">
    <citation type="submission" date="2019-01" db="EMBL/GenBank/DDBJ databases">
        <title>Anaerobic oxidation of ethane by archaea from a marine hydrocarbon seep.</title>
        <authorList>
            <person name="Musat F."/>
        </authorList>
    </citation>
    <scope>NUCLEOTIDE SEQUENCE [LARGE SCALE GENOMIC DNA]</scope>
</reference>
<gene>
    <name evidence="2" type="ORF">AEth_00644</name>
</gene>
<evidence type="ECO:0000313" key="2">
    <source>
        <dbReference type="EMBL" id="RZB31465.1"/>
    </source>
</evidence>
<dbReference type="AlphaFoldDB" id="A0A8B3S2L9"/>
<dbReference type="EMBL" id="RPGO01000013">
    <property type="protein sequence ID" value="RZB31465.1"/>
    <property type="molecule type" value="Genomic_DNA"/>
</dbReference>
<keyword evidence="1" id="KW-0812">Transmembrane</keyword>
<evidence type="ECO:0000313" key="3">
    <source>
        <dbReference type="Proteomes" id="UP000291831"/>
    </source>
</evidence>
<feature type="transmembrane region" description="Helical" evidence="1">
    <location>
        <begin position="35"/>
        <end position="54"/>
    </location>
</feature>
<sequence>MDNRSKQIFKGVSLTIISALFALFGIIIANYQNLIAGILIVVASSLFWGYACLLSEIVEIREKRTAS</sequence>
<feature type="transmembrane region" description="Helical" evidence="1">
    <location>
        <begin position="12"/>
        <end position="29"/>
    </location>
</feature>
<protein>
    <submittedName>
        <fullName evidence="2">Uncharacterized protein</fullName>
    </submittedName>
</protein>
<accession>A0A8B3S2L9</accession>
<keyword evidence="1" id="KW-0472">Membrane</keyword>
<keyword evidence="1" id="KW-1133">Transmembrane helix</keyword>
<evidence type="ECO:0000256" key="1">
    <source>
        <dbReference type="SAM" id="Phobius"/>
    </source>
</evidence>
<organism evidence="2 3">
    <name type="scientific">Candidatus Argoarchaeum ethanivorans</name>
    <dbReference type="NCBI Taxonomy" id="2608793"/>
    <lineage>
        <taxon>Archaea</taxon>
        <taxon>Methanobacteriati</taxon>
        <taxon>Methanobacteriota</taxon>
        <taxon>Stenosarchaea group</taxon>
        <taxon>Methanomicrobia</taxon>
        <taxon>Methanosarcinales</taxon>
        <taxon>Methanosarcinales incertae sedis</taxon>
        <taxon>GOM Arc I cluster</taxon>
        <taxon>Candidatus Argoarchaeum</taxon>
    </lineage>
</organism>